<sequence>MDRFLKIGELASMTGITVRTLHYYDEVGLLKPSKITETGHRLYDIQSVTTLYQIISLKDMGFNLDEIKDLIHDRYIDIRKFVEIQISKVQEEIAQKQLLFSKLLKLKQELKDNKNISLDDFKAIVPFINSSADKYITKEQLDKIKNNLERDKAESEGATEWLEFISKLNYCYKNKLPNTDLNAIECINYWKDFMNKSIGEDEKLKNSIFSFHASLDNSQLRYGLTDDLYKYLMELMK</sequence>
<dbReference type="PANTHER" id="PTHR30204:SF96">
    <property type="entry name" value="CHROMOSOME-ANCHORING PROTEIN RACA"/>
    <property type="match status" value="1"/>
</dbReference>
<feature type="domain" description="HTH merR-type" evidence="2">
    <location>
        <begin position="1"/>
        <end position="73"/>
    </location>
</feature>
<protein>
    <submittedName>
        <fullName evidence="3">DNA-binding transcriptional regulator, MerR family</fullName>
    </submittedName>
</protein>
<keyword evidence="4" id="KW-1185">Reference proteome</keyword>
<organism evidence="3 4">
    <name type="scientific">Lutispora thermophila DSM 19022</name>
    <dbReference type="NCBI Taxonomy" id="1122184"/>
    <lineage>
        <taxon>Bacteria</taxon>
        <taxon>Bacillati</taxon>
        <taxon>Bacillota</taxon>
        <taxon>Clostridia</taxon>
        <taxon>Lutisporales</taxon>
        <taxon>Lutisporaceae</taxon>
        <taxon>Lutispora</taxon>
    </lineage>
</organism>
<dbReference type="PROSITE" id="PS00552">
    <property type="entry name" value="HTH_MERR_1"/>
    <property type="match status" value="1"/>
</dbReference>
<accession>A0A1M6IF28</accession>
<dbReference type="PROSITE" id="PS50937">
    <property type="entry name" value="HTH_MERR_2"/>
    <property type="match status" value="1"/>
</dbReference>
<name>A0A1M6IF28_9FIRM</name>
<dbReference type="AlphaFoldDB" id="A0A1M6IF28"/>
<dbReference type="OrthoDB" id="9777497at2"/>
<dbReference type="EMBL" id="FQZS01000031">
    <property type="protein sequence ID" value="SHJ32926.1"/>
    <property type="molecule type" value="Genomic_DNA"/>
</dbReference>
<dbReference type="PRINTS" id="PR00040">
    <property type="entry name" value="HTHMERR"/>
</dbReference>
<dbReference type="Pfam" id="PF13411">
    <property type="entry name" value="MerR_1"/>
    <property type="match status" value="1"/>
</dbReference>
<dbReference type="SMART" id="SM00422">
    <property type="entry name" value="HTH_MERR"/>
    <property type="match status" value="1"/>
</dbReference>
<dbReference type="PANTHER" id="PTHR30204">
    <property type="entry name" value="REDOX-CYCLING DRUG-SENSING TRANSCRIPTIONAL ACTIVATOR SOXR"/>
    <property type="match status" value="1"/>
</dbReference>
<evidence type="ECO:0000313" key="3">
    <source>
        <dbReference type="EMBL" id="SHJ32926.1"/>
    </source>
</evidence>
<dbReference type="GeneID" id="35804777"/>
<gene>
    <name evidence="3" type="ORF">SAMN02745176_03217</name>
</gene>
<evidence type="ECO:0000256" key="1">
    <source>
        <dbReference type="ARBA" id="ARBA00023125"/>
    </source>
</evidence>
<dbReference type="InterPro" id="IPR000551">
    <property type="entry name" value="MerR-type_HTH_dom"/>
</dbReference>
<reference evidence="3 4" key="1">
    <citation type="submission" date="2016-11" db="EMBL/GenBank/DDBJ databases">
        <authorList>
            <person name="Jaros S."/>
            <person name="Januszkiewicz K."/>
            <person name="Wedrychowicz H."/>
        </authorList>
    </citation>
    <scope>NUCLEOTIDE SEQUENCE [LARGE SCALE GENOMIC DNA]</scope>
    <source>
        <strain evidence="3 4">DSM 19022</strain>
    </source>
</reference>
<dbReference type="STRING" id="1122184.SAMN02745176_03217"/>
<dbReference type="Proteomes" id="UP000184442">
    <property type="component" value="Unassembled WGS sequence"/>
</dbReference>
<dbReference type="CDD" id="cd01106">
    <property type="entry name" value="HTH_TipAL-Mta"/>
    <property type="match status" value="1"/>
</dbReference>
<keyword evidence="1 3" id="KW-0238">DNA-binding</keyword>
<proteinExistence type="predicted"/>
<dbReference type="SUPFAM" id="SSF46955">
    <property type="entry name" value="Putative DNA-binding domain"/>
    <property type="match status" value="1"/>
</dbReference>
<evidence type="ECO:0000313" key="4">
    <source>
        <dbReference type="Proteomes" id="UP000184442"/>
    </source>
</evidence>
<dbReference type="Gene3D" id="1.10.1660.10">
    <property type="match status" value="1"/>
</dbReference>
<evidence type="ECO:0000259" key="2">
    <source>
        <dbReference type="PROSITE" id="PS50937"/>
    </source>
</evidence>
<dbReference type="InterPro" id="IPR047057">
    <property type="entry name" value="MerR_fam"/>
</dbReference>
<dbReference type="GO" id="GO:0003700">
    <property type="term" value="F:DNA-binding transcription factor activity"/>
    <property type="evidence" value="ECO:0007669"/>
    <property type="project" value="InterPro"/>
</dbReference>
<dbReference type="GO" id="GO:0003677">
    <property type="term" value="F:DNA binding"/>
    <property type="evidence" value="ECO:0007669"/>
    <property type="project" value="UniProtKB-KW"/>
</dbReference>
<dbReference type="InterPro" id="IPR009061">
    <property type="entry name" value="DNA-bd_dom_put_sf"/>
</dbReference>
<dbReference type="RefSeq" id="WP_034839221.1">
    <property type="nucleotide sequence ID" value="NZ_FQZS01000031.1"/>
</dbReference>